<dbReference type="Proteomes" id="UP000823896">
    <property type="component" value="Unassembled WGS sequence"/>
</dbReference>
<feature type="domain" description="VanZ-like" evidence="2">
    <location>
        <begin position="13"/>
        <end position="134"/>
    </location>
</feature>
<evidence type="ECO:0000256" key="1">
    <source>
        <dbReference type="SAM" id="Phobius"/>
    </source>
</evidence>
<gene>
    <name evidence="3" type="ORF">H9702_01510</name>
</gene>
<feature type="transmembrane region" description="Helical" evidence="1">
    <location>
        <begin position="119"/>
        <end position="138"/>
    </location>
</feature>
<evidence type="ECO:0000313" key="4">
    <source>
        <dbReference type="Proteomes" id="UP000823896"/>
    </source>
</evidence>
<dbReference type="AlphaFoldDB" id="A0A9D2NNY3"/>
<evidence type="ECO:0000313" key="3">
    <source>
        <dbReference type="EMBL" id="HJC35792.1"/>
    </source>
</evidence>
<dbReference type="InterPro" id="IPR016747">
    <property type="entry name" value="Phosphotransbutyrylase"/>
</dbReference>
<name>A0A9D2NNY3_9FIRM</name>
<dbReference type="PIRSF" id="PIRSF019083">
    <property type="entry name" value="UCP019083_VanZ"/>
    <property type="match status" value="1"/>
</dbReference>
<reference evidence="3" key="1">
    <citation type="journal article" date="2021" name="PeerJ">
        <title>Extensive microbial diversity within the chicken gut microbiome revealed by metagenomics and culture.</title>
        <authorList>
            <person name="Gilroy R."/>
            <person name="Ravi A."/>
            <person name="Getino M."/>
            <person name="Pursley I."/>
            <person name="Horton D.L."/>
            <person name="Alikhan N.F."/>
            <person name="Baker D."/>
            <person name="Gharbi K."/>
            <person name="Hall N."/>
            <person name="Watson M."/>
            <person name="Adriaenssens E.M."/>
            <person name="Foster-Nyarko E."/>
            <person name="Jarju S."/>
            <person name="Secka A."/>
            <person name="Antonio M."/>
            <person name="Oren A."/>
            <person name="Chaudhuri R.R."/>
            <person name="La Ragione R."/>
            <person name="Hildebrand F."/>
            <person name="Pallen M.J."/>
        </authorList>
    </citation>
    <scope>NUCLEOTIDE SEQUENCE</scope>
    <source>
        <strain evidence="3">CHK187-11901</strain>
    </source>
</reference>
<reference evidence="3" key="2">
    <citation type="submission" date="2021-04" db="EMBL/GenBank/DDBJ databases">
        <authorList>
            <person name="Gilroy R."/>
        </authorList>
    </citation>
    <scope>NUCLEOTIDE SEQUENCE</scope>
    <source>
        <strain evidence="3">CHK187-11901</strain>
    </source>
</reference>
<sequence length="144" mass="15625">MKKNMPALCWGTLTLLIMAAIFFFSSDTAGASNAKSGLFVSLLAPLAAWIDTDILSFLIRKAAHFSIYALLGISAYMTLHSANIKRPQWSLVICILYACSDELHQLAVSGRSGQLSDVFLDSIGALCGILVCVAILRLKRRKTS</sequence>
<dbReference type="Pfam" id="PF04892">
    <property type="entry name" value="VanZ"/>
    <property type="match status" value="1"/>
</dbReference>
<protein>
    <submittedName>
        <fullName evidence="3">VanZ family protein</fullName>
    </submittedName>
</protein>
<accession>A0A9D2NNY3</accession>
<dbReference type="EMBL" id="DWWM01000006">
    <property type="protein sequence ID" value="HJC35792.1"/>
    <property type="molecule type" value="Genomic_DNA"/>
</dbReference>
<keyword evidence="1" id="KW-1133">Transmembrane helix</keyword>
<keyword evidence="1" id="KW-0472">Membrane</keyword>
<dbReference type="PANTHER" id="PTHR28008">
    <property type="entry name" value="DOMAIN PROTEIN, PUTATIVE (AFU_ORTHOLOGUE AFUA_3G10980)-RELATED"/>
    <property type="match status" value="1"/>
</dbReference>
<comment type="caution">
    <text evidence="3">The sequence shown here is derived from an EMBL/GenBank/DDBJ whole genome shotgun (WGS) entry which is preliminary data.</text>
</comment>
<dbReference type="PANTHER" id="PTHR28008:SF1">
    <property type="entry name" value="DOMAIN PROTEIN, PUTATIVE (AFU_ORTHOLOGUE AFUA_3G10980)-RELATED"/>
    <property type="match status" value="1"/>
</dbReference>
<feature type="transmembrane region" description="Helical" evidence="1">
    <location>
        <begin position="54"/>
        <end position="77"/>
    </location>
</feature>
<dbReference type="NCBIfam" id="NF037970">
    <property type="entry name" value="vanZ_1"/>
    <property type="match status" value="1"/>
</dbReference>
<proteinExistence type="predicted"/>
<organism evidence="3 4">
    <name type="scientific">Candidatus Merdibacter merdavium</name>
    <dbReference type="NCBI Taxonomy" id="2838692"/>
    <lineage>
        <taxon>Bacteria</taxon>
        <taxon>Bacillati</taxon>
        <taxon>Bacillota</taxon>
        <taxon>Erysipelotrichia</taxon>
        <taxon>Erysipelotrichales</taxon>
        <taxon>Erysipelotrichaceae</taxon>
        <taxon>Merdibacter</taxon>
    </lineage>
</organism>
<keyword evidence="1" id="KW-0812">Transmembrane</keyword>
<dbReference type="InterPro" id="IPR006976">
    <property type="entry name" value="VanZ-like"/>
</dbReference>
<evidence type="ECO:0000259" key="2">
    <source>
        <dbReference type="Pfam" id="PF04892"/>
    </source>
</evidence>